<accession>A0ABT3QWZ8</accession>
<dbReference type="InterPro" id="IPR001926">
    <property type="entry name" value="TrpB-like_PALP"/>
</dbReference>
<evidence type="ECO:0000259" key="4">
    <source>
        <dbReference type="Pfam" id="PF00291"/>
    </source>
</evidence>
<keyword evidence="2" id="KW-0663">Pyridoxal phosphate</keyword>
<comment type="cofactor">
    <cofactor evidence="1">
        <name>pyridoxal 5'-phosphate</name>
        <dbReference type="ChEBI" id="CHEBI:597326"/>
    </cofactor>
</comment>
<organism evidence="5 6">
    <name type="scientific">Roseibium salinum</name>
    <dbReference type="NCBI Taxonomy" id="1604349"/>
    <lineage>
        <taxon>Bacteria</taxon>
        <taxon>Pseudomonadati</taxon>
        <taxon>Pseudomonadota</taxon>
        <taxon>Alphaproteobacteria</taxon>
        <taxon>Hyphomicrobiales</taxon>
        <taxon>Stappiaceae</taxon>
        <taxon>Roseibium</taxon>
    </lineage>
</organism>
<proteinExistence type="predicted"/>
<evidence type="ECO:0000313" key="5">
    <source>
        <dbReference type="EMBL" id="MCX2721454.1"/>
    </source>
</evidence>
<dbReference type="PANTHER" id="PTHR48078:SF6">
    <property type="entry name" value="L-THREONINE DEHYDRATASE CATABOLIC TDCB"/>
    <property type="match status" value="1"/>
</dbReference>
<dbReference type="RefSeq" id="WP_265961152.1">
    <property type="nucleotide sequence ID" value="NZ_JAPEVI010000002.1"/>
</dbReference>
<evidence type="ECO:0000256" key="2">
    <source>
        <dbReference type="ARBA" id="ARBA00022898"/>
    </source>
</evidence>
<name>A0ABT3QWZ8_9HYPH</name>
<keyword evidence="6" id="KW-1185">Reference proteome</keyword>
<dbReference type="Gene3D" id="3.40.50.1100">
    <property type="match status" value="2"/>
</dbReference>
<feature type="domain" description="Tryptophan synthase beta chain-like PALP" evidence="4">
    <location>
        <begin position="22"/>
        <end position="310"/>
    </location>
</feature>
<comment type="caution">
    <text evidence="5">The sequence shown here is derived from an EMBL/GenBank/DDBJ whole genome shotgun (WGS) entry which is preliminary data.</text>
</comment>
<evidence type="ECO:0000313" key="6">
    <source>
        <dbReference type="Proteomes" id="UP001300261"/>
    </source>
</evidence>
<dbReference type="InterPro" id="IPR036052">
    <property type="entry name" value="TrpB-like_PALP_sf"/>
</dbReference>
<reference evidence="5 6" key="1">
    <citation type="journal article" date="2016" name="Int. J. Syst. Evol. Microbiol.">
        <title>Labrenzia salina sp. nov., isolated from the rhizosphere of the halophyte Arthrocnemum macrostachyum.</title>
        <authorList>
            <person name="Camacho M."/>
            <person name="Redondo-Gomez S."/>
            <person name="Rodriguez-Llorente I."/>
            <person name="Rohde M."/>
            <person name="Sproer C."/>
            <person name="Schumann P."/>
            <person name="Klenk H.P."/>
            <person name="Montero-Calasanz M.D.C."/>
        </authorList>
    </citation>
    <scope>NUCLEOTIDE SEQUENCE [LARGE SCALE GENOMIC DNA]</scope>
    <source>
        <strain evidence="5 6">DSM 29163</strain>
    </source>
</reference>
<keyword evidence="3" id="KW-0456">Lyase</keyword>
<sequence length="315" mass="32573">MTTLPLPSADLIAAAAKSIDPVFTGSPLISQTSADDALDLRLFAKVETLNPIRCFKGRGADAWMSAQQGTGRTFVAASAGNFGQALAYAAASRGHRTVIFAARSANRRKIDAMRRLGAEVILEGDDFDMAKAAAREFAATQDLSFIEDGAHPAIAEGAGTIALEITETLKGRGIAPDAVIAPLGNGALLTGLGAWLRAALPGCRVVGVVAAGARAMKLSWETGRLETTAAAATCADGIAVRDPVPYALECMRHSVDAVHTVDEEAIHAAMAFCRDHYGLVVEPAGAAGIAALLQHPDLFAGKTVATVLCGGNVER</sequence>
<dbReference type="Pfam" id="PF00291">
    <property type="entry name" value="PALP"/>
    <property type="match status" value="1"/>
</dbReference>
<evidence type="ECO:0000256" key="3">
    <source>
        <dbReference type="ARBA" id="ARBA00023239"/>
    </source>
</evidence>
<dbReference type="EMBL" id="JAPEVI010000002">
    <property type="protein sequence ID" value="MCX2721454.1"/>
    <property type="molecule type" value="Genomic_DNA"/>
</dbReference>
<evidence type="ECO:0000256" key="1">
    <source>
        <dbReference type="ARBA" id="ARBA00001933"/>
    </source>
</evidence>
<protein>
    <submittedName>
        <fullName evidence="5">Pyridoxal-phosphate dependent enzyme</fullName>
    </submittedName>
</protein>
<dbReference type="SUPFAM" id="SSF53686">
    <property type="entry name" value="Tryptophan synthase beta subunit-like PLP-dependent enzymes"/>
    <property type="match status" value="1"/>
</dbReference>
<dbReference type="Proteomes" id="UP001300261">
    <property type="component" value="Unassembled WGS sequence"/>
</dbReference>
<dbReference type="PANTHER" id="PTHR48078">
    <property type="entry name" value="THREONINE DEHYDRATASE, MITOCHONDRIAL-RELATED"/>
    <property type="match status" value="1"/>
</dbReference>
<gene>
    <name evidence="5" type="ORF">ON753_03400</name>
</gene>
<dbReference type="InterPro" id="IPR050147">
    <property type="entry name" value="Ser/Thr_Dehydratase"/>
</dbReference>